<dbReference type="AlphaFoldDB" id="I2FXD5"/>
<dbReference type="Proteomes" id="UP000006174">
    <property type="component" value="Unassembled WGS sequence"/>
</dbReference>
<comment type="caution">
    <text evidence="1">The sequence shown here is derived from an EMBL/GenBank/DDBJ whole genome shotgun (WGS) entry which is preliminary data.</text>
</comment>
<proteinExistence type="predicted"/>
<gene>
    <name evidence="1" type="ORF">UHOR_08287</name>
</gene>
<sequence>MKARASPFPSSFFLSFASTPEFSRAQIQDGRVLPDEIAVQLNKFKMSYHVDERQTHLVASPQPSDEIRRLPDDQLAVGEAETENAQEESKQVMAEQQQQQSTIWGSFCSSLRFS</sequence>
<protein>
    <submittedName>
        <fullName evidence="1">Uncharacterized protein</fullName>
    </submittedName>
</protein>
<dbReference type="HOGENOM" id="CLU_2122901_0_0_1"/>
<keyword evidence="2" id="KW-1185">Reference proteome</keyword>
<evidence type="ECO:0000313" key="2">
    <source>
        <dbReference type="Proteomes" id="UP000006174"/>
    </source>
</evidence>
<dbReference type="EMBL" id="CAGI01000166">
    <property type="protein sequence ID" value="CCF51578.1"/>
    <property type="molecule type" value="Genomic_DNA"/>
</dbReference>
<evidence type="ECO:0000313" key="1">
    <source>
        <dbReference type="EMBL" id="CCF51578.1"/>
    </source>
</evidence>
<accession>I2FXD5</accession>
<organism evidence="1 2">
    <name type="scientific">Ustilago hordei</name>
    <name type="common">Barley covered smut fungus</name>
    <dbReference type="NCBI Taxonomy" id="120017"/>
    <lineage>
        <taxon>Eukaryota</taxon>
        <taxon>Fungi</taxon>
        <taxon>Dikarya</taxon>
        <taxon>Basidiomycota</taxon>
        <taxon>Ustilaginomycotina</taxon>
        <taxon>Ustilaginomycetes</taxon>
        <taxon>Ustilaginales</taxon>
        <taxon>Ustilaginaceae</taxon>
        <taxon>Ustilago</taxon>
    </lineage>
</organism>
<name>I2FXD5_USTHO</name>
<reference evidence="1 2" key="1">
    <citation type="journal article" date="2012" name="Plant Cell">
        <title>Genome comparison of barley and maize smut fungi reveals targeted loss of RNA silencing components and species-specific presence of transposable elements.</title>
        <authorList>
            <person name="Laurie J.D."/>
            <person name="Ali S."/>
            <person name="Linning R."/>
            <person name="Mannhaupt G."/>
            <person name="Wong P."/>
            <person name="Gueldener U."/>
            <person name="Muensterkoetter M."/>
            <person name="Moore R."/>
            <person name="Kahmann R."/>
            <person name="Bakkeren G."/>
            <person name="Schirawski J."/>
        </authorList>
    </citation>
    <scope>NUCLEOTIDE SEQUENCE [LARGE SCALE GENOMIC DNA]</scope>
    <source>
        <strain evidence="2">Uh4875-4</strain>
    </source>
</reference>
<dbReference type="OrthoDB" id="10345256at2759"/>